<dbReference type="Pfam" id="PF02534">
    <property type="entry name" value="T4SS-DNA_transf"/>
    <property type="match status" value="1"/>
</dbReference>
<evidence type="ECO:0000313" key="2">
    <source>
        <dbReference type="EMBL" id="OYW97291.1"/>
    </source>
</evidence>
<protein>
    <submittedName>
        <fullName evidence="2">Conjugal transfer protein TraG</fullName>
    </submittedName>
</protein>
<sequence length="182" mass="19456">TLGTATEMRAMANYAGHRLSPWLGHLMVSRQETARQLLTPGEVMQLPAHEAVVLVAGAPPIRATKIRYYADARLADRVCVFDAKAGVPRSPIAEDWTAATVENGVPPVISCSAQLDEGGLKREPELDVAEAAPATLDDEIEIVGDGEGDEAQQGRELQRRFTGAARQAAMDRDDGIPLGDDA</sequence>
<dbReference type="InterPro" id="IPR003688">
    <property type="entry name" value="TraG/VirD4"/>
</dbReference>
<dbReference type="InterPro" id="IPR027417">
    <property type="entry name" value="P-loop_NTPase"/>
</dbReference>
<dbReference type="Proteomes" id="UP000215616">
    <property type="component" value="Unassembled WGS sequence"/>
</dbReference>
<reference evidence="2 3" key="1">
    <citation type="submission" date="2017-03" db="EMBL/GenBank/DDBJ databases">
        <title>Lifting the veil on microbial sulfur biogeochemistry in mining wastewaters.</title>
        <authorList>
            <person name="Kantor R.S."/>
            <person name="Colenbrander Nelson T."/>
            <person name="Marshall S."/>
            <person name="Bennett D."/>
            <person name="Apte S."/>
            <person name="Camacho D."/>
            <person name="Thomas B.C."/>
            <person name="Warren L.A."/>
            <person name="Banfield J.F."/>
        </authorList>
    </citation>
    <scope>NUCLEOTIDE SEQUENCE [LARGE SCALE GENOMIC DNA]</scope>
    <source>
        <strain evidence="2">32-67-7</strain>
    </source>
</reference>
<feature type="non-terminal residue" evidence="2">
    <location>
        <position position="1"/>
    </location>
</feature>
<name>A0A258CQA0_CAUVI</name>
<feature type="region of interest" description="Disordered" evidence="1">
    <location>
        <begin position="143"/>
        <end position="182"/>
    </location>
</feature>
<dbReference type="AlphaFoldDB" id="A0A258CQA0"/>
<evidence type="ECO:0000256" key="1">
    <source>
        <dbReference type="SAM" id="MobiDB-lite"/>
    </source>
</evidence>
<gene>
    <name evidence="2" type="ORF">B7Z12_21880</name>
</gene>
<dbReference type="EMBL" id="NCDQ01000684">
    <property type="protein sequence ID" value="OYW97291.1"/>
    <property type="molecule type" value="Genomic_DNA"/>
</dbReference>
<evidence type="ECO:0000313" key="3">
    <source>
        <dbReference type="Proteomes" id="UP000215616"/>
    </source>
</evidence>
<comment type="caution">
    <text evidence="2">The sequence shown here is derived from an EMBL/GenBank/DDBJ whole genome shotgun (WGS) entry which is preliminary data.</text>
</comment>
<dbReference type="Gene3D" id="3.40.50.300">
    <property type="entry name" value="P-loop containing nucleotide triphosphate hydrolases"/>
    <property type="match status" value="1"/>
</dbReference>
<organism evidence="2 3">
    <name type="scientific">Caulobacter vibrioides</name>
    <name type="common">Caulobacter crescentus</name>
    <dbReference type="NCBI Taxonomy" id="155892"/>
    <lineage>
        <taxon>Bacteria</taxon>
        <taxon>Pseudomonadati</taxon>
        <taxon>Pseudomonadota</taxon>
        <taxon>Alphaproteobacteria</taxon>
        <taxon>Caulobacterales</taxon>
        <taxon>Caulobacteraceae</taxon>
        <taxon>Caulobacter</taxon>
    </lineage>
</organism>
<accession>A0A258CQA0</accession>
<proteinExistence type="predicted"/>
<dbReference type="GO" id="GO:0016020">
    <property type="term" value="C:membrane"/>
    <property type="evidence" value="ECO:0007669"/>
    <property type="project" value="InterPro"/>
</dbReference>